<dbReference type="PROSITE" id="PS00678">
    <property type="entry name" value="WD_REPEATS_1"/>
    <property type="match status" value="1"/>
</dbReference>
<dbReference type="Pfam" id="PF00400">
    <property type="entry name" value="WD40"/>
    <property type="match status" value="3"/>
</dbReference>
<dbReference type="InterPro" id="IPR019775">
    <property type="entry name" value="WD40_repeat_CS"/>
</dbReference>
<dbReference type="InterPro" id="IPR051242">
    <property type="entry name" value="WD-EF-hand_domain"/>
</dbReference>
<dbReference type="CTD" id="128025"/>
<feature type="compositionally biased region" description="Acidic residues" evidence="5">
    <location>
        <begin position="796"/>
        <end position="806"/>
    </location>
</feature>
<reference evidence="6" key="2">
    <citation type="submission" date="2021-01" db="UniProtKB">
        <authorList>
            <consortium name="EnsemblMetazoa"/>
        </authorList>
    </citation>
    <scope>IDENTIFICATION</scope>
</reference>
<keyword evidence="2" id="KW-0677">Repeat</keyword>
<dbReference type="PROSITE" id="PS50082">
    <property type="entry name" value="WD_REPEATS_2"/>
    <property type="match status" value="4"/>
</dbReference>
<feature type="repeat" description="WD" evidence="3">
    <location>
        <begin position="381"/>
        <end position="422"/>
    </location>
</feature>
<dbReference type="PANTHER" id="PTHR44324:SF2">
    <property type="entry name" value="WD REPEAT-CONTAINING PROTEIN 64"/>
    <property type="match status" value="1"/>
</dbReference>
<dbReference type="InterPro" id="IPR036322">
    <property type="entry name" value="WD40_repeat_dom_sf"/>
</dbReference>
<keyword evidence="1 3" id="KW-0853">WD repeat</keyword>
<dbReference type="OrthoDB" id="5980302at2759"/>
<feature type="region of interest" description="Disordered" evidence="5">
    <location>
        <begin position="1126"/>
        <end position="1177"/>
    </location>
</feature>
<evidence type="ECO:0000256" key="5">
    <source>
        <dbReference type="SAM" id="MobiDB-lite"/>
    </source>
</evidence>
<feature type="region of interest" description="Disordered" evidence="5">
    <location>
        <begin position="764"/>
        <end position="849"/>
    </location>
</feature>
<dbReference type="InterPro" id="IPR011047">
    <property type="entry name" value="Quinoprotein_ADH-like_sf"/>
</dbReference>
<evidence type="ECO:0008006" key="8">
    <source>
        <dbReference type="Google" id="ProtNLM"/>
    </source>
</evidence>
<dbReference type="Gene3D" id="2.130.10.10">
    <property type="entry name" value="YVTN repeat-like/Quinoprotein amine dehydrogenase"/>
    <property type="match status" value="4"/>
</dbReference>
<dbReference type="InterPro" id="IPR015943">
    <property type="entry name" value="WD40/YVTN_repeat-like_dom_sf"/>
</dbReference>
<keyword evidence="7" id="KW-1185">Reference proteome</keyword>
<dbReference type="RefSeq" id="XP_787805.4">
    <property type="nucleotide sequence ID" value="XM_782712.5"/>
</dbReference>
<organism evidence="6 7">
    <name type="scientific">Strongylocentrotus purpuratus</name>
    <name type="common">Purple sea urchin</name>
    <dbReference type="NCBI Taxonomy" id="7668"/>
    <lineage>
        <taxon>Eukaryota</taxon>
        <taxon>Metazoa</taxon>
        <taxon>Echinodermata</taxon>
        <taxon>Eleutherozoa</taxon>
        <taxon>Echinozoa</taxon>
        <taxon>Echinoidea</taxon>
        <taxon>Euechinoidea</taxon>
        <taxon>Echinacea</taxon>
        <taxon>Camarodonta</taxon>
        <taxon>Echinidea</taxon>
        <taxon>Strongylocentrotidae</taxon>
        <taxon>Strongylocentrotus</taxon>
    </lineage>
</organism>
<evidence type="ECO:0000256" key="4">
    <source>
        <dbReference type="SAM" id="Coils"/>
    </source>
</evidence>
<accession>A0A7M7TGV5</accession>
<feature type="coiled-coil region" evidence="4">
    <location>
        <begin position="19"/>
        <end position="46"/>
    </location>
</feature>
<dbReference type="PANTHER" id="PTHR44324">
    <property type="entry name" value="WD40 REPEAT DOMAIN 95"/>
    <property type="match status" value="1"/>
</dbReference>
<evidence type="ECO:0000313" key="6">
    <source>
        <dbReference type="EnsemblMetazoa" id="XP_787805"/>
    </source>
</evidence>
<evidence type="ECO:0000256" key="1">
    <source>
        <dbReference type="ARBA" id="ARBA00022574"/>
    </source>
</evidence>
<feature type="repeat" description="WD" evidence="3">
    <location>
        <begin position="942"/>
        <end position="973"/>
    </location>
</feature>
<dbReference type="SUPFAM" id="SSF50978">
    <property type="entry name" value="WD40 repeat-like"/>
    <property type="match status" value="1"/>
</dbReference>
<proteinExistence type="predicted"/>
<feature type="compositionally biased region" description="Acidic residues" evidence="5">
    <location>
        <begin position="777"/>
        <end position="786"/>
    </location>
</feature>
<dbReference type="AlphaFoldDB" id="A0A7M7TGV5"/>
<feature type="repeat" description="WD" evidence="3">
    <location>
        <begin position="345"/>
        <end position="369"/>
    </location>
</feature>
<name>A0A7M7TGV5_STRPU</name>
<evidence type="ECO:0000256" key="2">
    <source>
        <dbReference type="ARBA" id="ARBA00022737"/>
    </source>
</evidence>
<dbReference type="SMART" id="SM00320">
    <property type="entry name" value="WD40"/>
    <property type="match status" value="12"/>
</dbReference>
<dbReference type="GeneID" id="582771"/>
<dbReference type="InterPro" id="IPR001680">
    <property type="entry name" value="WD40_rpt"/>
</dbReference>
<feature type="compositionally biased region" description="Low complexity" evidence="5">
    <location>
        <begin position="632"/>
        <end position="643"/>
    </location>
</feature>
<dbReference type="Proteomes" id="UP000007110">
    <property type="component" value="Unassembled WGS sequence"/>
</dbReference>
<evidence type="ECO:0000256" key="3">
    <source>
        <dbReference type="PROSITE-ProRule" id="PRU00221"/>
    </source>
</evidence>
<dbReference type="OMA" id="VIDTWPL"/>
<dbReference type="InParanoid" id="A0A7M7TGV5"/>
<evidence type="ECO:0000313" key="7">
    <source>
        <dbReference type="Proteomes" id="UP000007110"/>
    </source>
</evidence>
<dbReference type="EnsemblMetazoa" id="XM_782712">
    <property type="protein sequence ID" value="XP_787805"/>
    <property type="gene ID" value="LOC582771"/>
</dbReference>
<keyword evidence="4" id="KW-0175">Coiled coil</keyword>
<feature type="region of interest" description="Disordered" evidence="5">
    <location>
        <begin position="632"/>
        <end position="655"/>
    </location>
</feature>
<dbReference type="KEGG" id="spu:582771"/>
<sequence>MTSKAAEKSSGGLPRPYTTNTFRQKLEQFEELIARLTQQDSEASAEERRQAINENLRFDTFCDSIQALFGPDIRSSDLKSIFRKISNNPDAKVDWSEIFGYFQSTTDEPEPMLSEDISVFTVSKKQRVGEAAGDKKRRDVIHAATCVPQVDVYLAASQKGVISVWNCKTLRLQACCDVNETCWVTGVDYLPSLRRIACCTERSICVWDHRAKGKNQSIFCIKPTDNSVQCLAWVPYAQNLHEDSLVFGDDQGSISLLTIAAKDLNTKHAKVDKRNQNLIIEPATLTYPIVKRKFHDNWVLKIKYFPELRCFASCSPSSNTSFVLESVDRITDNLPFKSISIPKGVNSFAFCSRANIIATGGNDKIVRIWHPHIFSRPTGKMIGHLFTIIDVAVNEKDQHVISLSTARVFRIWDIHTLTSLQVFTDNEDRPGEKRIHCMVFDEKHERLMTGSSVLDVWPLTRTVQDTMQVPHTHDRPISHVLCNAELNQVVSVCTESVIKVWELESGKAVYHVTGSHGPSTEVTALAIDTTGYRLASGAMDGSIKVWDFGSGQEIRSWVYWSENEKEEDVSIASMLYCEVQKFDDPKPHRCLAVLGWNNKLKLLEDPADHGDLVLFAEFSGYTQLPDSLFLPSSPNPSSGSSSARGGGSVSSFNRSAPLPSIGKTVAQVTNMAKEDDILQYYEMTCTAFMKPDVLATGCSNGNILLWDVSRGAIDNIFEMPPLAPGPDDESRLKSPNPHKVYMMMFLIHRTRRPDPAFIKKLTVRHEGPSTPGSELEGITEGDEDSDVSSLTHKEKDEDEEGMEEEDARSPRDGEAEYMDTVIQDGEKEEKMEDEEMERLGSKPESEQDPNTKMLVTEYDPLLVSVHADSFIRFWTMEGEVVRMLSPMTKRQGSAVTSICSDIDCNIIITGDMKGYITMWNVAELLEDPLTDEHGAVQQLISWRAHLSKIVSLIYVDRMKIILSGSTDGSVRVWFGDGPQRSHFMGFFGQHRPWNYPSAESSSEPVLPYDIAERPLLPPKRENEKKKQNAQSYEYPLIFDSDKWKPFRRSAYQQTRNKKLEPEDKKFFEALQKPHFYNDHLKSFKTGEMSLGAVFRALPVYRVSTPERLETPAMEYSKSAIANNSYLYGAPPARNNRDPSPVKEVSTKPSKGQKKGTISPNSSPLPSPRRRTTDKTIR</sequence>
<dbReference type="PROSITE" id="PS50294">
    <property type="entry name" value="WD_REPEATS_REGION"/>
    <property type="match status" value="2"/>
</dbReference>
<protein>
    <recommendedName>
        <fullName evidence="8">WD repeat-containing protein 64</fullName>
    </recommendedName>
</protein>
<dbReference type="SUPFAM" id="SSF50998">
    <property type="entry name" value="Quinoprotein alcohol dehydrogenase-like"/>
    <property type="match status" value="1"/>
</dbReference>
<reference evidence="7" key="1">
    <citation type="submission" date="2015-02" db="EMBL/GenBank/DDBJ databases">
        <title>Genome sequencing for Strongylocentrotus purpuratus.</title>
        <authorList>
            <person name="Murali S."/>
            <person name="Liu Y."/>
            <person name="Vee V."/>
            <person name="English A."/>
            <person name="Wang M."/>
            <person name="Skinner E."/>
            <person name="Han Y."/>
            <person name="Muzny D.M."/>
            <person name="Worley K.C."/>
            <person name="Gibbs R.A."/>
        </authorList>
    </citation>
    <scope>NUCLEOTIDE SEQUENCE</scope>
</reference>
<feature type="repeat" description="WD" evidence="3">
    <location>
        <begin position="515"/>
        <end position="556"/>
    </location>
</feature>